<dbReference type="InterPro" id="IPR042099">
    <property type="entry name" value="ANL_N_sf"/>
</dbReference>
<dbReference type="STRING" id="1314776.A0A166IF52"/>
<feature type="domain" description="AMP-binding enzyme C-terminal" evidence="2">
    <location>
        <begin position="480"/>
        <end position="567"/>
    </location>
</feature>
<dbReference type="EMBL" id="KV428007">
    <property type="protein sequence ID" value="KZT43688.1"/>
    <property type="molecule type" value="Genomic_DNA"/>
</dbReference>
<dbReference type="InterPro" id="IPR000873">
    <property type="entry name" value="AMP-dep_synth/lig_dom"/>
</dbReference>
<dbReference type="InterPro" id="IPR025110">
    <property type="entry name" value="AMP-bd_C"/>
</dbReference>
<accession>A0A166IF52</accession>
<dbReference type="CDD" id="cd05911">
    <property type="entry name" value="Firefly_Luc_like"/>
    <property type="match status" value="1"/>
</dbReference>
<dbReference type="PANTHER" id="PTHR24096">
    <property type="entry name" value="LONG-CHAIN-FATTY-ACID--COA LIGASE"/>
    <property type="match status" value="1"/>
</dbReference>
<evidence type="ECO:0000313" key="3">
    <source>
        <dbReference type="EMBL" id="KZT43688.1"/>
    </source>
</evidence>
<dbReference type="Pfam" id="PF13193">
    <property type="entry name" value="AMP-binding_C"/>
    <property type="match status" value="1"/>
</dbReference>
<dbReference type="AlphaFoldDB" id="A0A166IF52"/>
<dbReference type="Gene3D" id="3.30.300.30">
    <property type="match status" value="1"/>
</dbReference>
<feature type="domain" description="AMP-dependent synthetase/ligase" evidence="1">
    <location>
        <begin position="96"/>
        <end position="430"/>
    </location>
</feature>
<dbReference type="OrthoDB" id="6509636at2759"/>
<dbReference type="InterPro" id="IPR045851">
    <property type="entry name" value="AMP-bd_C_sf"/>
</dbReference>
<protein>
    <submittedName>
        <fullName evidence="3">Acetyl-CoA synthetase-like protein</fullName>
    </submittedName>
</protein>
<dbReference type="Gene3D" id="3.40.50.12780">
    <property type="entry name" value="N-terminal domain of ligase-like"/>
    <property type="match status" value="1"/>
</dbReference>
<evidence type="ECO:0000313" key="4">
    <source>
        <dbReference type="Proteomes" id="UP000076798"/>
    </source>
</evidence>
<dbReference type="Proteomes" id="UP000076798">
    <property type="component" value="Unassembled WGS sequence"/>
</dbReference>
<organism evidence="3 4">
    <name type="scientific">Sistotremastrum suecicum HHB10207 ss-3</name>
    <dbReference type="NCBI Taxonomy" id="1314776"/>
    <lineage>
        <taxon>Eukaryota</taxon>
        <taxon>Fungi</taxon>
        <taxon>Dikarya</taxon>
        <taxon>Basidiomycota</taxon>
        <taxon>Agaricomycotina</taxon>
        <taxon>Agaricomycetes</taxon>
        <taxon>Sistotremastrales</taxon>
        <taxon>Sistotremastraceae</taxon>
        <taxon>Sistotremastrum</taxon>
    </lineage>
</organism>
<proteinExistence type="predicted"/>
<sequence>MIFSSPVQYRDAPDDLSLVQFILDASHPSRPLRKPTSPWLIENHTGTTWFAEDIRSRVHGLANSLSIRWDLKENDVACVYSPNHMGNFVPTPTRFILKQRGPEYPIAVWACHRLGVVVTPANPNFTVDELVYQLQATRARVLFTHPDSLSGAKAAAEIVGLDPAAIILFEDISSQDIPHGQPVVAQLVKAGLEQPTHYLEAKLRPGEGRAKLALLCFSSGTTGKPKAVALPHFAIISCILQLALAQNINGLNAEKGRYRSGDVAIGVLPFFHIYGMVANLHWAIFCGMSVVVHGKFDFEEMLKSIERYRINTLFLVPPHVVLLSKHSAVKRYDLSSVRSCSAGAAPISQELTAEFYRALPNSRLIQIYGMTETSTAISMQPPGDTPTPGSAGCLVPGMVAKIVKLDGTLATHDEPGELWVKGPQVALRYLNNDKATKETFTDGWLRTGDEVIINKKGELFVVDRIKEILKVRGFQVAPAELEGHLLNHPYVADCAVVGIPNDFSGEVPMAFVTLSEEAKKLADSGTQQVNRIKATIKKHVSDTKIRYKWLEGGVEFMDTIPRNPSGKLLRRLLRDQAKERVHNREAKNTRSKL</sequence>
<dbReference type="PANTHER" id="PTHR24096:SF422">
    <property type="entry name" value="BCDNA.GH02901"/>
    <property type="match status" value="1"/>
</dbReference>
<dbReference type="PROSITE" id="PS00455">
    <property type="entry name" value="AMP_BINDING"/>
    <property type="match status" value="1"/>
</dbReference>
<dbReference type="InterPro" id="IPR020845">
    <property type="entry name" value="AMP-binding_CS"/>
</dbReference>
<evidence type="ECO:0000259" key="2">
    <source>
        <dbReference type="Pfam" id="PF13193"/>
    </source>
</evidence>
<reference evidence="3 4" key="1">
    <citation type="journal article" date="2016" name="Mol. Biol. Evol.">
        <title>Comparative Genomics of Early-Diverging Mushroom-Forming Fungi Provides Insights into the Origins of Lignocellulose Decay Capabilities.</title>
        <authorList>
            <person name="Nagy L.G."/>
            <person name="Riley R."/>
            <person name="Tritt A."/>
            <person name="Adam C."/>
            <person name="Daum C."/>
            <person name="Floudas D."/>
            <person name="Sun H."/>
            <person name="Yadav J.S."/>
            <person name="Pangilinan J."/>
            <person name="Larsson K.H."/>
            <person name="Matsuura K."/>
            <person name="Barry K."/>
            <person name="Labutti K."/>
            <person name="Kuo R."/>
            <person name="Ohm R.A."/>
            <person name="Bhattacharya S.S."/>
            <person name="Shirouzu T."/>
            <person name="Yoshinaga Y."/>
            <person name="Martin F.M."/>
            <person name="Grigoriev I.V."/>
            <person name="Hibbett D.S."/>
        </authorList>
    </citation>
    <scope>NUCLEOTIDE SEQUENCE [LARGE SCALE GENOMIC DNA]</scope>
    <source>
        <strain evidence="3 4">HHB10207 ss-3</strain>
    </source>
</reference>
<gene>
    <name evidence="3" type="ORF">SISSUDRAFT_1124804</name>
</gene>
<dbReference type="Pfam" id="PF00501">
    <property type="entry name" value="AMP-binding"/>
    <property type="match status" value="1"/>
</dbReference>
<keyword evidence="4" id="KW-1185">Reference proteome</keyword>
<dbReference type="GO" id="GO:0016405">
    <property type="term" value="F:CoA-ligase activity"/>
    <property type="evidence" value="ECO:0007669"/>
    <property type="project" value="TreeGrafter"/>
</dbReference>
<dbReference type="SUPFAM" id="SSF56801">
    <property type="entry name" value="Acetyl-CoA synthetase-like"/>
    <property type="match status" value="1"/>
</dbReference>
<evidence type="ECO:0000259" key="1">
    <source>
        <dbReference type="Pfam" id="PF00501"/>
    </source>
</evidence>
<name>A0A166IF52_9AGAM</name>